<dbReference type="Pfam" id="PF01757">
    <property type="entry name" value="Acyl_transf_3"/>
    <property type="match status" value="1"/>
</dbReference>
<feature type="transmembrane region" description="Helical" evidence="7">
    <location>
        <begin position="44"/>
        <end position="65"/>
    </location>
</feature>
<name>A0A9X1L6Y9_9PROT</name>
<evidence type="ECO:0000313" key="10">
    <source>
        <dbReference type="Proteomes" id="UP001139311"/>
    </source>
</evidence>
<feature type="transmembrane region" description="Helical" evidence="7">
    <location>
        <begin position="12"/>
        <end position="29"/>
    </location>
</feature>
<evidence type="ECO:0000256" key="5">
    <source>
        <dbReference type="ARBA" id="ARBA00022989"/>
    </source>
</evidence>
<organism evidence="9 10">
    <name type="scientific">Roseicella aerolata</name>
    <dbReference type="NCBI Taxonomy" id="2883479"/>
    <lineage>
        <taxon>Bacteria</taxon>
        <taxon>Pseudomonadati</taxon>
        <taxon>Pseudomonadota</taxon>
        <taxon>Alphaproteobacteria</taxon>
        <taxon>Acetobacterales</taxon>
        <taxon>Roseomonadaceae</taxon>
        <taxon>Roseicella</taxon>
    </lineage>
</organism>
<feature type="transmembrane region" description="Helical" evidence="7">
    <location>
        <begin position="235"/>
        <end position="255"/>
    </location>
</feature>
<comment type="caution">
    <text evidence="9">The sequence shown here is derived from an EMBL/GenBank/DDBJ whole genome shotgun (WGS) entry which is preliminary data.</text>
</comment>
<proteinExistence type="inferred from homology"/>
<sequence>MSRMKAGERVNWIDATRGAAVIAVVAYHVDTGMRGSGVALPDYLATWLAAADLVRMPLLVFLAGFAIRLSSSPARGEFVLRRMSRIAWPFVIWAFAYNLLWHLFPTARNDRDLAELLLSPLFPQSHLWFLQALILYTATIPVLLRCRASLVLPVAIALALSVGVSGAQLQDEVFVRTLVPHRALYVWFVLGFLLAGWLPGAIAGSHLPVRAGLGLAAMLVFGLVAPALADTRYLPQSMPVSALGIAGVILLASCLNPSRLLHKGMAGFGTVSLEIYVLHILVIAALRPVLIRSGLAEGAGLYLACVVLAVALSFGAAVLVRRSPARLLFTPPRLSGLAGPRRGQGPGLAGLRAS</sequence>
<comment type="subcellular location">
    <subcellularLocation>
        <location evidence="1">Cell membrane</location>
        <topology evidence="1">Multi-pass membrane protein</topology>
    </subcellularLocation>
</comment>
<evidence type="ECO:0000256" key="2">
    <source>
        <dbReference type="ARBA" id="ARBA00007400"/>
    </source>
</evidence>
<feature type="domain" description="Acyltransferase 3" evidence="8">
    <location>
        <begin position="11"/>
        <end position="315"/>
    </location>
</feature>
<keyword evidence="4 7" id="KW-0812">Transmembrane</keyword>
<dbReference type="GO" id="GO:0005886">
    <property type="term" value="C:plasma membrane"/>
    <property type="evidence" value="ECO:0007669"/>
    <property type="project" value="UniProtKB-SubCell"/>
</dbReference>
<dbReference type="InterPro" id="IPR002656">
    <property type="entry name" value="Acyl_transf_3_dom"/>
</dbReference>
<protein>
    <submittedName>
        <fullName evidence="9">Acyltransferase</fullName>
    </submittedName>
</protein>
<evidence type="ECO:0000259" key="8">
    <source>
        <dbReference type="Pfam" id="PF01757"/>
    </source>
</evidence>
<evidence type="ECO:0000256" key="4">
    <source>
        <dbReference type="ARBA" id="ARBA00022692"/>
    </source>
</evidence>
<keyword evidence="5 7" id="KW-1133">Transmembrane helix</keyword>
<keyword evidence="6 7" id="KW-0472">Membrane</keyword>
<gene>
    <name evidence="9" type="ORF">LHA35_06355</name>
</gene>
<keyword evidence="9" id="KW-0808">Transferase</keyword>
<dbReference type="EMBL" id="JAJAQI010000007">
    <property type="protein sequence ID" value="MCB4821351.1"/>
    <property type="molecule type" value="Genomic_DNA"/>
</dbReference>
<dbReference type="PANTHER" id="PTHR40074">
    <property type="entry name" value="O-ACETYLTRANSFERASE WECH"/>
    <property type="match status" value="1"/>
</dbReference>
<feature type="transmembrane region" description="Helical" evidence="7">
    <location>
        <begin position="86"/>
        <end position="104"/>
    </location>
</feature>
<feature type="transmembrane region" description="Helical" evidence="7">
    <location>
        <begin position="267"/>
        <end position="287"/>
    </location>
</feature>
<keyword evidence="3" id="KW-1003">Cell membrane</keyword>
<dbReference type="AlphaFoldDB" id="A0A9X1L6Y9"/>
<feature type="transmembrane region" description="Helical" evidence="7">
    <location>
        <begin position="124"/>
        <end position="143"/>
    </location>
</feature>
<feature type="transmembrane region" description="Helical" evidence="7">
    <location>
        <begin position="211"/>
        <end position="229"/>
    </location>
</feature>
<dbReference type="GO" id="GO:0009246">
    <property type="term" value="P:enterobacterial common antigen biosynthetic process"/>
    <property type="evidence" value="ECO:0007669"/>
    <property type="project" value="TreeGrafter"/>
</dbReference>
<evidence type="ECO:0000256" key="3">
    <source>
        <dbReference type="ARBA" id="ARBA00022475"/>
    </source>
</evidence>
<evidence type="ECO:0000256" key="1">
    <source>
        <dbReference type="ARBA" id="ARBA00004651"/>
    </source>
</evidence>
<dbReference type="RefSeq" id="WP_226605961.1">
    <property type="nucleotide sequence ID" value="NZ_JAJAQI010000007.1"/>
</dbReference>
<dbReference type="GO" id="GO:0016413">
    <property type="term" value="F:O-acetyltransferase activity"/>
    <property type="evidence" value="ECO:0007669"/>
    <property type="project" value="TreeGrafter"/>
</dbReference>
<comment type="similarity">
    <text evidence="2">Belongs to the acyltransferase 3 family.</text>
</comment>
<dbReference type="PANTHER" id="PTHR40074:SF2">
    <property type="entry name" value="O-ACETYLTRANSFERASE WECH"/>
    <property type="match status" value="1"/>
</dbReference>
<feature type="transmembrane region" description="Helical" evidence="7">
    <location>
        <begin position="184"/>
        <end position="204"/>
    </location>
</feature>
<reference evidence="9" key="1">
    <citation type="submission" date="2021-10" db="EMBL/GenBank/DDBJ databases">
        <title>Roseicella aerolatum sp. nov., isolated from aerosols of e-waste dismantling site.</title>
        <authorList>
            <person name="Qin T."/>
        </authorList>
    </citation>
    <scope>NUCLEOTIDE SEQUENCE</scope>
    <source>
        <strain evidence="9">GB24</strain>
    </source>
</reference>
<keyword evidence="10" id="KW-1185">Reference proteome</keyword>
<feature type="transmembrane region" description="Helical" evidence="7">
    <location>
        <begin position="150"/>
        <end position="169"/>
    </location>
</feature>
<evidence type="ECO:0000313" key="9">
    <source>
        <dbReference type="EMBL" id="MCB4821351.1"/>
    </source>
</evidence>
<evidence type="ECO:0000256" key="6">
    <source>
        <dbReference type="ARBA" id="ARBA00023136"/>
    </source>
</evidence>
<evidence type="ECO:0000256" key="7">
    <source>
        <dbReference type="SAM" id="Phobius"/>
    </source>
</evidence>
<keyword evidence="9" id="KW-0012">Acyltransferase</keyword>
<feature type="transmembrane region" description="Helical" evidence="7">
    <location>
        <begin position="299"/>
        <end position="320"/>
    </location>
</feature>
<accession>A0A9X1L6Y9</accession>
<dbReference type="Proteomes" id="UP001139311">
    <property type="component" value="Unassembled WGS sequence"/>
</dbReference>